<dbReference type="AlphaFoldDB" id="A0A964DZH4"/>
<dbReference type="EMBL" id="JAESVB010000005">
    <property type="protein sequence ID" value="MCB8876286.1"/>
    <property type="molecule type" value="Genomic_DNA"/>
</dbReference>
<dbReference type="RefSeq" id="WP_227321937.1">
    <property type="nucleotide sequence ID" value="NZ_JAESVB010000005.1"/>
</dbReference>
<dbReference type="Pfam" id="PF01965">
    <property type="entry name" value="DJ-1_PfpI"/>
    <property type="match status" value="1"/>
</dbReference>
<dbReference type="PROSITE" id="PS01124">
    <property type="entry name" value="HTH_ARAC_FAMILY_2"/>
    <property type="match status" value="1"/>
</dbReference>
<dbReference type="PANTHER" id="PTHR43130">
    <property type="entry name" value="ARAC-FAMILY TRANSCRIPTIONAL REGULATOR"/>
    <property type="match status" value="1"/>
</dbReference>
<dbReference type="InterPro" id="IPR018062">
    <property type="entry name" value="HTH_AraC-typ_CS"/>
</dbReference>
<evidence type="ECO:0000256" key="1">
    <source>
        <dbReference type="ARBA" id="ARBA00023015"/>
    </source>
</evidence>
<comment type="caution">
    <text evidence="5">The sequence shown here is derived from an EMBL/GenBank/DDBJ whole genome shotgun (WGS) entry which is preliminary data.</text>
</comment>
<keyword evidence="6" id="KW-1185">Reference proteome</keyword>
<dbReference type="PROSITE" id="PS00041">
    <property type="entry name" value="HTH_ARAC_FAMILY_1"/>
    <property type="match status" value="1"/>
</dbReference>
<dbReference type="SUPFAM" id="SSF46689">
    <property type="entry name" value="Homeodomain-like"/>
    <property type="match status" value="2"/>
</dbReference>
<dbReference type="InterPro" id="IPR009057">
    <property type="entry name" value="Homeodomain-like_sf"/>
</dbReference>
<keyword evidence="1" id="KW-0805">Transcription regulation</keyword>
<protein>
    <submittedName>
        <fullName evidence="5">GlxA family transcriptional regulator</fullName>
    </submittedName>
</protein>
<reference evidence="5" key="1">
    <citation type="journal article" date="2021" name="Microorganisms">
        <title>Acidisoma silvae sp. nov. and Acidisomacellulosilytica sp. nov., Two Acidophilic Bacteria Isolated from Decaying Wood, Hydrolyzing Cellulose and Producing Poly-3-hydroxybutyrate.</title>
        <authorList>
            <person name="Mieszkin S."/>
            <person name="Pouder E."/>
            <person name="Uroz S."/>
            <person name="Simon-Colin C."/>
            <person name="Alain K."/>
        </authorList>
    </citation>
    <scope>NUCLEOTIDE SEQUENCE</scope>
    <source>
        <strain evidence="5">HW T2.11</strain>
    </source>
</reference>
<evidence type="ECO:0000256" key="2">
    <source>
        <dbReference type="ARBA" id="ARBA00023125"/>
    </source>
</evidence>
<keyword evidence="3" id="KW-0804">Transcription</keyword>
<dbReference type="Pfam" id="PF12833">
    <property type="entry name" value="HTH_18"/>
    <property type="match status" value="1"/>
</dbReference>
<dbReference type="InterPro" id="IPR052158">
    <property type="entry name" value="INH-QAR"/>
</dbReference>
<evidence type="ECO:0000259" key="4">
    <source>
        <dbReference type="PROSITE" id="PS01124"/>
    </source>
</evidence>
<dbReference type="GO" id="GO:0043565">
    <property type="term" value="F:sequence-specific DNA binding"/>
    <property type="evidence" value="ECO:0007669"/>
    <property type="project" value="InterPro"/>
</dbReference>
<organism evidence="5 6">
    <name type="scientific">Acidisoma silvae</name>
    <dbReference type="NCBI Taxonomy" id="2802396"/>
    <lineage>
        <taxon>Bacteria</taxon>
        <taxon>Pseudomonadati</taxon>
        <taxon>Pseudomonadota</taxon>
        <taxon>Alphaproteobacteria</taxon>
        <taxon>Acetobacterales</taxon>
        <taxon>Acidocellaceae</taxon>
        <taxon>Acidisoma</taxon>
    </lineage>
</organism>
<evidence type="ECO:0000256" key="3">
    <source>
        <dbReference type="ARBA" id="ARBA00023163"/>
    </source>
</evidence>
<name>A0A964DZH4_9PROT</name>
<gene>
    <name evidence="5" type="ORF">ASILVAE211_13925</name>
</gene>
<accession>A0A964DZH4</accession>
<dbReference type="PANTHER" id="PTHR43130:SF3">
    <property type="entry name" value="HTH-TYPE TRANSCRIPTIONAL REGULATOR RV1931C"/>
    <property type="match status" value="1"/>
</dbReference>
<keyword evidence="2" id="KW-0238">DNA-binding</keyword>
<dbReference type="InterPro" id="IPR002818">
    <property type="entry name" value="DJ-1/PfpI"/>
</dbReference>
<dbReference type="Proteomes" id="UP000708298">
    <property type="component" value="Unassembled WGS sequence"/>
</dbReference>
<dbReference type="InterPro" id="IPR018060">
    <property type="entry name" value="HTH_AraC"/>
</dbReference>
<evidence type="ECO:0000313" key="5">
    <source>
        <dbReference type="EMBL" id="MCB8876286.1"/>
    </source>
</evidence>
<dbReference type="GO" id="GO:0003700">
    <property type="term" value="F:DNA-binding transcription factor activity"/>
    <property type="evidence" value="ECO:0007669"/>
    <property type="project" value="InterPro"/>
</dbReference>
<dbReference type="SUPFAM" id="SSF52317">
    <property type="entry name" value="Class I glutamine amidotransferase-like"/>
    <property type="match status" value="1"/>
</dbReference>
<dbReference type="SMART" id="SM00342">
    <property type="entry name" value="HTH_ARAC"/>
    <property type="match status" value="1"/>
</dbReference>
<reference evidence="5" key="2">
    <citation type="submission" date="2021-01" db="EMBL/GenBank/DDBJ databases">
        <authorList>
            <person name="Mieszkin S."/>
            <person name="Pouder E."/>
            <person name="Alain K."/>
        </authorList>
    </citation>
    <scope>NUCLEOTIDE SEQUENCE</scope>
    <source>
        <strain evidence="5">HW T2.11</strain>
    </source>
</reference>
<feature type="domain" description="HTH araC/xylS-type" evidence="4">
    <location>
        <begin position="219"/>
        <end position="317"/>
    </location>
</feature>
<dbReference type="Gene3D" id="1.10.10.60">
    <property type="entry name" value="Homeodomain-like"/>
    <property type="match status" value="1"/>
</dbReference>
<dbReference type="InterPro" id="IPR029062">
    <property type="entry name" value="Class_I_gatase-like"/>
</dbReference>
<evidence type="ECO:0000313" key="6">
    <source>
        <dbReference type="Proteomes" id="UP000708298"/>
    </source>
</evidence>
<dbReference type="CDD" id="cd03136">
    <property type="entry name" value="GATase1_AraC_ArgR_like"/>
    <property type="match status" value="1"/>
</dbReference>
<sequence length="331" mass="35841">MRPPAPAPLLVDVLLQDQFSLLCLAAVIEPLRAANRVAVQPLYRWRLLSRTGQAAVSTSGLSIGMDGVFTLADRRDVLFLLGSFNTRVTDPSLRAGLRQAARAGAVMAAVEAGSWELARAGLLDGYAATTHWEDLEEFAAGFPKVTVRNDRFVMDRKRWTAGGATPALDMMLTLLRQDHGLPLALNVASVFVYDQTLPGSTPQPVVSLGRLLGDDPALARAITLMQRHLEEPLSIDGIATQSGVLRRTLEMRFRAQLGQSPYDYYLDLRLASAKRMLEQSAMSVAAVAAAHGFTSPSGFARAFRQRFQMSPLAARAAMRLAVPPATGRMAG</sequence>
<dbReference type="Gene3D" id="3.40.50.880">
    <property type="match status" value="1"/>
</dbReference>
<proteinExistence type="predicted"/>